<accession>A0ABN7PHK5</accession>
<evidence type="ECO:0000313" key="2">
    <source>
        <dbReference type="Proteomes" id="UP001153148"/>
    </source>
</evidence>
<dbReference type="Gene3D" id="3.40.33.10">
    <property type="entry name" value="CAP"/>
    <property type="match status" value="1"/>
</dbReference>
<feature type="non-terminal residue" evidence="1">
    <location>
        <position position="1"/>
    </location>
</feature>
<comment type="caution">
    <text evidence="1">The sequence shown here is derived from an EMBL/GenBank/DDBJ whole genome shotgun (WGS) entry which is preliminary data.</text>
</comment>
<dbReference type="EMBL" id="CAJPIN010044593">
    <property type="protein sequence ID" value="CAG2065575.1"/>
    <property type="molecule type" value="Genomic_DNA"/>
</dbReference>
<organism evidence="1 2">
    <name type="scientific">Timema podura</name>
    <name type="common">Walking stick</name>
    <dbReference type="NCBI Taxonomy" id="61482"/>
    <lineage>
        <taxon>Eukaryota</taxon>
        <taxon>Metazoa</taxon>
        <taxon>Ecdysozoa</taxon>
        <taxon>Arthropoda</taxon>
        <taxon>Hexapoda</taxon>
        <taxon>Insecta</taxon>
        <taxon>Pterygota</taxon>
        <taxon>Neoptera</taxon>
        <taxon>Polyneoptera</taxon>
        <taxon>Phasmatodea</taxon>
        <taxon>Timematodea</taxon>
        <taxon>Timematoidea</taxon>
        <taxon>Timematidae</taxon>
        <taxon>Timema</taxon>
    </lineage>
</organism>
<gene>
    <name evidence="1" type="ORF">TPAB3V08_LOCUS12519</name>
</gene>
<name>A0ABN7PHK5_TIMPD</name>
<keyword evidence="2" id="KW-1185">Reference proteome</keyword>
<proteinExistence type="predicted"/>
<sequence length="73" mass="7865">SWNEELAKIAQRWVDQCIGGHDACRNTDGFYVGQNSFTSMSSKGGSQFNKSSSVGVFFGEVTGFNSGGVDKFT</sequence>
<evidence type="ECO:0008006" key="3">
    <source>
        <dbReference type="Google" id="ProtNLM"/>
    </source>
</evidence>
<dbReference type="SUPFAM" id="SSF55797">
    <property type="entry name" value="PR-1-like"/>
    <property type="match status" value="1"/>
</dbReference>
<protein>
    <recommendedName>
        <fullName evidence="3">SCP domain-containing protein</fullName>
    </recommendedName>
</protein>
<dbReference type="Proteomes" id="UP001153148">
    <property type="component" value="Unassembled WGS sequence"/>
</dbReference>
<evidence type="ECO:0000313" key="1">
    <source>
        <dbReference type="EMBL" id="CAG2065575.1"/>
    </source>
</evidence>
<reference evidence="1" key="1">
    <citation type="submission" date="2021-03" db="EMBL/GenBank/DDBJ databases">
        <authorList>
            <person name="Tran Van P."/>
        </authorList>
    </citation>
    <scope>NUCLEOTIDE SEQUENCE</scope>
</reference>
<dbReference type="InterPro" id="IPR035940">
    <property type="entry name" value="CAP_sf"/>
</dbReference>